<dbReference type="PANTHER" id="PTHR13234:SF8">
    <property type="entry name" value="GAMMA-INTERFERON-INDUCIBLE LYSOSOMAL THIOL REDUCTASE"/>
    <property type="match status" value="1"/>
</dbReference>
<organism evidence="9 10">
    <name type="scientific">Corythaixoides concolor</name>
    <name type="common">Grey go-away-bird</name>
    <dbReference type="NCBI Taxonomy" id="103956"/>
    <lineage>
        <taxon>Eukaryota</taxon>
        <taxon>Metazoa</taxon>
        <taxon>Chordata</taxon>
        <taxon>Craniata</taxon>
        <taxon>Vertebrata</taxon>
        <taxon>Euteleostomi</taxon>
        <taxon>Archelosauria</taxon>
        <taxon>Archosauria</taxon>
        <taxon>Dinosauria</taxon>
        <taxon>Saurischia</taxon>
        <taxon>Theropoda</taxon>
        <taxon>Coelurosauria</taxon>
        <taxon>Aves</taxon>
        <taxon>Neognathae</taxon>
        <taxon>Neoaves</taxon>
        <taxon>Otidimorphae</taxon>
        <taxon>Musophagiformes</taxon>
        <taxon>Musophagidae</taxon>
        <taxon>Corythaixoides</taxon>
    </lineage>
</organism>
<keyword evidence="7" id="KW-0458">Lysosome</keyword>
<reference evidence="9 10" key="1">
    <citation type="submission" date="2019-09" db="EMBL/GenBank/DDBJ databases">
        <title>Bird 10,000 Genomes (B10K) Project - Family phase.</title>
        <authorList>
            <person name="Zhang G."/>
        </authorList>
    </citation>
    <scope>NUCLEOTIDE SEQUENCE [LARGE SCALE GENOMIC DNA]</scope>
    <source>
        <strain evidence="9">B10K-DU-011-20</strain>
        <tissue evidence="9">Muscle</tissue>
    </source>
</reference>
<keyword evidence="10" id="KW-1185">Reference proteome</keyword>
<keyword evidence="4 7" id="KW-0732">Signal</keyword>
<evidence type="ECO:0000256" key="7">
    <source>
        <dbReference type="RuleBase" id="RU369109"/>
    </source>
</evidence>
<accession>A0A7L0FKZ2</accession>
<dbReference type="Pfam" id="PF03227">
    <property type="entry name" value="GILT"/>
    <property type="match status" value="1"/>
</dbReference>
<dbReference type="PANTHER" id="PTHR13234">
    <property type="entry name" value="GAMMA-INTERFERON INDUCIBLE LYSOSOMAL THIOL REDUCTASE GILT"/>
    <property type="match status" value="1"/>
</dbReference>
<keyword evidence="7" id="KW-1015">Disulfide bond</keyword>
<evidence type="ECO:0000256" key="2">
    <source>
        <dbReference type="ARBA" id="ARBA00011615"/>
    </source>
</evidence>
<keyword evidence="5 7" id="KW-0325">Glycoprotein</keyword>
<evidence type="ECO:0000256" key="5">
    <source>
        <dbReference type="ARBA" id="ARBA00023180"/>
    </source>
</evidence>
<keyword evidence="3 7" id="KW-0964">Secreted</keyword>
<sequence>MAPAVPLVLLALAAVLAPGLGVAFTGCDYPAHLQCSSREIAVACQAESRCANLSRPAAAPVELSLFYESLCPACRGFLVQELFTAWLLLPDEALSVTLVPYGNAEEKNVSGKWHFQCQHGPEECLGNMIETCLMHEAKNFSTYFPVIFCLESGSSVTKNLEAVCPPPRSPAPHRGDVPVPLTSPCVSPPPRQCLQVYAPQLDGGRIVACVQGDTGAALMHRNAQLTDALDPPHQYVPWILINGKHTDELQAEAEASLLGLICRLYQ</sequence>
<protein>
    <recommendedName>
        <fullName evidence="7">Gamma-interferon-inducible lysosomal thiol reductase</fullName>
        <ecNumber evidence="7">1.8.-.-</ecNumber>
    </recommendedName>
    <alternativeName>
        <fullName evidence="7">Gamma-interferon-inducible protein IP-30</fullName>
    </alternativeName>
</protein>
<dbReference type="GO" id="GO:0016671">
    <property type="term" value="F:oxidoreductase activity, acting on a sulfur group of donors, disulfide as acceptor"/>
    <property type="evidence" value="ECO:0007669"/>
    <property type="project" value="UniProtKB-UniRule"/>
</dbReference>
<feature type="non-terminal residue" evidence="9">
    <location>
        <position position="266"/>
    </location>
</feature>
<evidence type="ECO:0000313" key="9">
    <source>
        <dbReference type="EMBL" id="NXJ95022.1"/>
    </source>
</evidence>
<dbReference type="GO" id="GO:0002376">
    <property type="term" value="P:immune system process"/>
    <property type="evidence" value="ECO:0007669"/>
    <property type="project" value="UniProtKB-KW"/>
</dbReference>
<feature type="non-terminal residue" evidence="9">
    <location>
        <position position="1"/>
    </location>
</feature>
<evidence type="ECO:0000256" key="1">
    <source>
        <dbReference type="ARBA" id="ARBA00005679"/>
    </source>
</evidence>
<comment type="similarity">
    <text evidence="1 7">Belongs to the GILT family.</text>
</comment>
<evidence type="ECO:0000313" key="10">
    <source>
        <dbReference type="Proteomes" id="UP000526942"/>
    </source>
</evidence>
<evidence type="ECO:0000256" key="4">
    <source>
        <dbReference type="ARBA" id="ARBA00022729"/>
    </source>
</evidence>
<dbReference type="GO" id="GO:0005764">
    <property type="term" value="C:lysosome"/>
    <property type="evidence" value="ECO:0007669"/>
    <property type="project" value="UniProtKB-SubCell"/>
</dbReference>
<name>A0A7L0FKZ2_CORCN</name>
<comment type="caution">
    <text evidence="9">The sequence shown here is derived from an EMBL/GenBank/DDBJ whole genome shotgun (WGS) entry which is preliminary data.</text>
</comment>
<feature type="signal peptide" evidence="8">
    <location>
        <begin position="1"/>
        <end position="21"/>
    </location>
</feature>
<evidence type="ECO:0000256" key="6">
    <source>
        <dbReference type="ARBA" id="ARBA00059163"/>
    </source>
</evidence>
<keyword evidence="7" id="KW-0676">Redox-active center</keyword>
<dbReference type="EC" id="1.8.-.-" evidence="7"/>
<dbReference type="AlphaFoldDB" id="A0A7L0FKZ2"/>
<gene>
    <name evidence="9" type="primary">Ifi30</name>
    <name evidence="9" type="ORF">CORCON_R03232</name>
</gene>
<dbReference type="GO" id="GO:0005576">
    <property type="term" value="C:extracellular region"/>
    <property type="evidence" value="ECO:0007669"/>
    <property type="project" value="UniProtKB-SubCell"/>
</dbReference>
<dbReference type="Proteomes" id="UP000526942">
    <property type="component" value="Unassembled WGS sequence"/>
</dbReference>
<proteinExistence type="inferred from homology"/>
<keyword evidence="7" id="KW-0560">Oxidoreductase</keyword>
<comment type="function">
    <text evidence="7">Lysosomal thiol reductase that can reduce protein disulfide bonds. Facilitates the complete unfolding of proteins destined for lysosomal degradation. Plays an important role in antigen processing.</text>
</comment>
<dbReference type="EMBL" id="VXAM01000449">
    <property type="protein sequence ID" value="NXJ95022.1"/>
    <property type="molecule type" value="Genomic_DNA"/>
</dbReference>
<comment type="subunit">
    <text evidence="2 7">Dimer; disulfide-linked.</text>
</comment>
<comment type="function">
    <text evidence="6">Lysosomal thiol reductase that can reduce protein disulfide bonds. May facilitate the complete unfolding of proteins destined for lysosomal degradation. Plays an important role in antigen processing. Facilitates the generation of MHC class II-restricted epitodes from disulfide bond-containing antigen by the endocytic reduction of disulfide bonds. Also facilitates MHC class I-restricted recognition of exogenous antigens containing disulfide bonds by CD8+ T-cells or crosspresentation.</text>
</comment>
<dbReference type="InterPro" id="IPR004911">
    <property type="entry name" value="Interferon-induced_GILT"/>
</dbReference>
<evidence type="ECO:0000256" key="3">
    <source>
        <dbReference type="ARBA" id="ARBA00022525"/>
    </source>
</evidence>
<evidence type="ECO:0000256" key="8">
    <source>
        <dbReference type="SAM" id="SignalP"/>
    </source>
</evidence>
<comment type="subcellular location">
    <subcellularLocation>
        <location evidence="7">Secreted</location>
    </subcellularLocation>
    <subcellularLocation>
        <location evidence="7">Lysosome</location>
    </subcellularLocation>
</comment>
<dbReference type="OrthoDB" id="958254at2759"/>
<feature type="chain" id="PRO_5029746098" description="Gamma-interferon-inducible lysosomal thiol reductase" evidence="8">
    <location>
        <begin position="22"/>
        <end position="266"/>
    </location>
</feature>
<keyword evidence="7" id="KW-0391">Immunity</keyword>